<dbReference type="EMBL" id="JANAFB010000035">
    <property type="protein sequence ID" value="MCP3426745.1"/>
    <property type="molecule type" value="Genomic_DNA"/>
</dbReference>
<gene>
    <name evidence="1" type="ORF">NBM05_12220</name>
</gene>
<dbReference type="Pfam" id="PF23719">
    <property type="entry name" value="VapB"/>
    <property type="match status" value="1"/>
</dbReference>
<reference evidence="1" key="1">
    <citation type="submission" date="2022-06" db="EMBL/GenBank/DDBJ databases">
        <title>Rothia sp. isolated from sandalwood seedling.</title>
        <authorList>
            <person name="Tuikhar N."/>
            <person name="Kirdat K."/>
            <person name="Thorat V."/>
            <person name="Swetha P."/>
            <person name="Padma S."/>
            <person name="Sundararaj R."/>
            <person name="Yadav A."/>
        </authorList>
    </citation>
    <scope>NUCLEOTIDE SEQUENCE</scope>
    <source>
        <strain evidence="1">AR01</strain>
    </source>
</reference>
<dbReference type="InterPro" id="IPR014447">
    <property type="entry name" value="VapB-like_prob"/>
</dbReference>
<proteinExistence type="predicted"/>
<evidence type="ECO:0000313" key="1">
    <source>
        <dbReference type="EMBL" id="MCP3426745.1"/>
    </source>
</evidence>
<name>A0A9X2KJ50_9MICC</name>
<protein>
    <submittedName>
        <fullName evidence="1">Type II toxin-antitoxin system VapB family antitoxin</fullName>
    </submittedName>
</protein>
<accession>A0A9X2KJ50</accession>
<dbReference type="RefSeq" id="WP_254167842.1">
    <property type="nucleotide sequence ID" value="NZ_JANAFB010000035.1"/>
</dbReference>
<evidence type="ECO:0000313" key="2">
    <source>
        <dbReference type="Proteomes" id="UP001139502"/>
    </source>
</evidence>
<dbReference type="AlphaFoldDB" id="A0A9X2KJ50"/>
<dbReference type="PIRSF" id="PIRSF006909">
    <property type="entry name" value="UCP006909"/>
    <property type="match status" value="1"/>
</dbReference>
<comment type="caution">
    <text evidence="1">The sequence shown here is derived from an EMBL/GenBank/DDBJ whole genome shotgun (WGS) entry which is preliminary data.</text>
</comment>
<keyword evidence="2" id="KW-1185">Reference proteome</keyword>
<organism evidence="1 2">
    <name type="scientific">Rothia santali</name>
    <dbReference type="NCBI Taxonomy" id="2949643"/>
    <lineage>
        <taxon>Bacteria</taxon>
        <taxon>Bacillati</taxon>
        <taxon>Actinomycetota</taxon>
        <taxon>Actinomycetes</taxon>
        <taxon>Micrococcales</taxon>
        <taxon>Micrococcaceae</taxon>
        <taxon>Rothia</taxon>
    </lineage>
</organism>
<sequence>MIFKAVGEARPYPEHGCTTPRDWGVIAPQQVRLDHLITTQRMLDLATLLHDDSTFYGDLFPHVVRWNGQLYLEEGVHRALRSALQRRQVMYARVLDLDGPDDADQE</sequence>
<dbReference type="Proteomes" id="UP001139502">
    <property type="component" value="Unassembled WGS sequence"/>
</dbReference>